<sequence length="419" mass="46430">MASPTIESLCCVTTNSDFSKGLLLDFQSVPYNAVSVVAAACGICGAAFQLLSRSGGTMEPLGHARGGGRFLRTRGWLIIKWLAFADMMASFGILIRSASWLGDDTFGSGPDDSTTSKAFCIVSSGMIHYFYTATYVWSLLYAVDVRLVMEGRRVDRRLYHLVAWSLPLALCLTGLLILYLPDLNCHNYMVNPYFRFLPNYLSTFLPITVVMVANPILYRMAFSRVEQQIMSMQGRFTHSERRVVDGLRRKFLAINGVFYLCWLPNVFNGIILWTAWDHLPKSVILVVWYLMAVLNPLQAVFNAMVYRRWDGGFTLSLPHCLRGLCCCRPPPALPPPAVLLAAGHGMHHGDSSEDEGEVKGSAKRYSPLAASFSASFSRARGERTPLLTSSSFGQQVTPPPSAPTLDQMEDPGGRRDRGK</sequence>
<comment type="caution">
    <text evidence="8">The sequence shown here is derived from an EMBL/GenBank/DDBJ whole genome shotgun (WGS) entry which is preliminary data.</text>
</comment>
<evidence type="ECO:0000256" key="6">
    <source>
        <dbReference type="SAM" id="Phobius"/>
    </source>
</evidence>
<dbReference type="GO" id="GO:0072545">
    <property type="term" value="F:L-tyrosine binding"/>
    <property type="evidence" value="ECO:0007669"/>
    <property type="project" value="InterPro"/>
</dbReference>
<reference evidence="8" key="1">
    <citation type="submission" date="2020-07" db="EMBL/GenBank/DDBJ databases">
        <title>The High-quality genome of the commercially important snow crab, Chionoecetes opilio.</title>
        <authorList>
            <person name="Jeong J.-H."/>
            <person name="Ryu S."/>
        </authorList>
    </citation>
    <scope>NUCLEOTIDE SEQUENCE</scope>
    <source>
        <strain evidence="8">MADBK_172401_WGS</strain>
        <tissue evidence="8">Digestive gland</tissue>
    </source>
</reference>
<dbReference type="OrthoDB" id="10069455at2759"/>
<feature type="transmembrane region" description="Helical" evidence="6">
    <location>
        <begin position="282"/>
        <end position="301"/>
    </location>
</feature>
<dbReference type="PRINTS" id="PR00965">
    <property type="entry name" value="OCULARALBNSM"/>
</dbReference>
<dbReference type="PROSITE" id="PS50262">
    <property type="entry name" value="G_PROTEIN_RECEP_F1_2"/>
    <property type="match status" value="1"/>
</dbReference>
<protein>
    <submittedName>
        <fullName evidence="8">G-protein coupled receptor 143</fullName>
    </submittedName>
</protein>
<dbReference type="InterPro" id="IPR017452">
    <property type="entry name" value="GPCR_Rhodpsn_7TM"/>
</dbReference>
<dbReference type="GO" id="GO:0072544">
    <property type="term" value="F:L-DOPA binding"/>
    <property type="evidence" value="ECO:0007669"/>
    <property type="project" value="InterPro"/>
</dbReference>
<keyword evidence="4 6" id="KW-0472">Membrane</keyword>
<feature type="transmembrane region" description="Helical" evidence="6">
    <location>
        <begin position="115"/>
        <end position="137"/>
    </location>
</feature>
<dbReference type="Gene3D" id="1.20.1070.10">
    <property type="entry name" value="Rhodopsin 7-helix transmembrane proteins"/>
    <property type="match status" value="1"/>
</dbReference>
<keyword evidence="3 6" id="KW-1133">Transmembrane helix</keyword>
<evidence type="ECO:0000256" key="2">
    <source>
        <dbReference type="ARBA" id="ARBA00022692"/>
    </source>
</evidence>
<feature type="domain" description="G-protein coupled receptors family 1 profile" evidence="7">
    <location>
        <begin position="161"/>
        <end position="306"/>
    </location>
</feature>
<dbReference type="Proteomes" id="UP000770661">
    <property type="component" value="Unassembled WGS sequence"/>
</dbReference>
<gene>
    <name evidence="8" type="primary">GPR143</name>
    <name evidence="8" type="ORF">GWK47_033373</name>
</gene>
<feature type="transmembrane region" description="Helical" evidence="6">
    <location>
        <begin position="200"/>
        <end position="222"/>
    </location>
</feature>
<feature type="transmembrane region" description="Helical" evidence="6">
    <location>
        <begin position="158"/>
        <end position="180"/>
    </location>
</feature>
<keyword evidence="9" id="KW-1185">Reference proteome</keyword>
<evidence type="ECO:0000256" key="1">
    <source>
        <dbReference type="ARBA" id="ARBA00004370"/>
    </source>
</evidence>
<dbReference type="PANTHER" id="PTHR15177">
    <property type="entry name" value="G-PROTEIN COUPLED RECEPTOR 143"/>
    <property type="match status" value="1"/>
</dbReference>
<dbReference type="GO" id="GO:0035643">
    <property type="term" value="F:L-DOPA receptor activity"/>
    <property type="evidence" value="ECO:0007669"/>
    <property type="project" value="TreeGrafter"/>
</dbReference>
<evidence type="ECO:0000256" key="4">
    <source>
        <dbReference type="ARBA" id="ARBA00023136"/>
    </source>
</evidence>
<dbReference type="GO" id="GO:0050848">
    <property type="term" value="P:regulation of calcium-mediated signaling"/>
    <property type="evidence" value="ECO:0007669"/>
    <property type="project" value="TreeGrafter"/>
</dbReference>
<dbReference type="EMBL" id="JACEEZ010002723">
    <property type="protein sequence ID" value="KAG0728021.1"/>
    <property type="molecule type" value="Genomic_DNA"/>
</dbReference>
<keyword evidence="8" id="KW-0675">Receptor</keyword>
<evidence type="ECO:0000256" key="5">
    <source>
        <dbReference type="SAM" id="MobiDB-lite"/>
    </source>
</evidence>
<dbReference type="AlphaFoldDB" id="A0A8J4YPP9"/>
<evidence type="ECO:0000313" key="8">
    <source>
        <dbReference type="EMBL" id="KAG0728021.1"/>
    </source>
</evidence>
<dbReference type="Pfam" id="PF02101">
    <property type="entry name" value="Ocular_alb"/>
    <property type="match status" value="1"/>
</dbReference>
<name>A0A8J4YPP9_CHIOP</name>
<feature type="transmembrane region" description="Helical" evidence="6">
    <location>
        <begin position="75"/>
        <end position="95"/>
    </location>
</feature>
<dbReference type="GO" id="GO:0005886">
    <property type="term" value="C:plasma membrane"/>
    <property type="evidence" value="ECO:0007669"/>
    <property type="project" value="TreeGrafter"/>
</dbReference>
<feature type="transmembrane region" description="Helical" evidence="6">
    <location>
        <begin position="251"/>
        <end position="276"/>
    </location>
</feature>
<proteinExistence type="predicted"/>
<dbReference type="InterPro" id="IPR001414">
    <property type="entry name" value="GPR143"/>
</dbReference>
<dbReference type="GO" id="GO:0032438">
    <property type="term" value="P:melanosome organization"/>
    <property type="evidence" value="ECO:0007669"/>
    <property type="project" value="TreeGrafter"/>
</dbReference>
<evidence type="ECO:0000256" key="3">
    <source>
        <dbReference type="ARBA" id="ARBA00022989"/>
    </source>
</evidence>
<organism evidence="8 9">
    <name type="scientific">Chionoecetes opilio</name>
    <name type="common">Atlantic snow crab</name>
    <name type="synonym">Cancer opilio</name>
    <dbReference type="NCBI Taxonomy" id="41210"/>
    <lineage>
        <taxon>Eukaryota</taxon>
        <taxon>Metazoa</taxon>
        <taxon>Ecdysozoa</taxon>
        <taxon>Arthropoda</taxon>
        <taxon>Crustacea</taxon>
        <taxon>Multicrustacea</taxon>
        <taxon>Malacostraca</taxon>
        <taxon>Eumalacostraca</taxon>
        <taxon>Eucarida</taxon>
        <taxon>Decapoda</taxon>
        <taxon>Pleocyemata</taxon>
        <taxon>Brachyura</taxon>
        <taxon>Eubrachyura</taxon>
        <taxon>Majoidea</taxon>
        <taxon>Majidae</taxon>
        <taxon>Chionoecetes</taxon>
    </lineage>
</organism>
<feature type="compositionally biased region" description="Polar residues" evidence="5">
    <location>
        <begin position="386"/>
        <end position="396"/>
    </location>
</feature>
<comment type="subcellular location">
    <subcellularLocation>
        <location evidence="1">Membrane</location>
    </subcellularLocation>
</comment>
<dbReference type="SUPFAM" id="SSF81321">
    <property type="entry name" value="Family A G protein-coupled receptor-like"/>
    <property type="match status" value="1"/>
</dbReference>
<evidence type="ECO:0000313" key="9">
    <source>
        <dbReference type="Proteomes" id="UP000770661"/>
    </source>
</evidence>
<dbReference type="GO" id="GO:0035240">
    <property type="term" value="F:dopamine binding"/>
    <property type="evidence" value="ECO:0007669"/>
    <property type="project" value="InterPro"/>
</dbReference>
<evidence type="ECO:0000259" key="7">
    <source>
        <dbReference type="PROSITE" id="PS50262"/>
    </source>
</evidence>
<dbReference type="PANTHER" id="PTHR15177:SF2">
    <property type="entry name" value="G-PROTEIN COUPLED RECEPTOR 143"/>
    <property type="match status" value="1"/>
</dbReference>
<keyword evidence="2 6" id="KW-0812">Transmembrane</keyword>
<feature type="transmembrane region" description="Helical" evidence="6">
    <location>
        <begin position="29"/>
        <end position="51"/>
    </location>
</feature>
<feature type="region of interest" description="Disordered" evidence="5">
    <location>
        <begin position="374"/>
        <end position="419"/>
    </location>
</feature>
<accession>A0A8J4YPP9</accession>